<dbReference type="Gene3D" id="1.20.1250.20">
    <property type="entry name" value="MFS general substrate transporter like domains"/>
    <property type="match status" value="2"/>
</dbReference>
<feature type="transmembrane region" description="Helical" evidence="6">
    <location>
        <begin position="280"/>
        <end position="300"/>
    </location>
</feature>
<keyword evidence="9" id="KW-1185">Reference proteome</keyword>
<dbReference type="Pfam" id="PF07690">
    <property type="entry name" value="MFS_1"/>
    <property type="match status" value="1"/>
</dbReference>
<feature type="transmembrane region" description="Helical" evidence="6">
    <location>
        <begin position="306"/>
        <end position="329"/>
    </location>
</feature>
<feature type="transmembrane region" description="Helical" evidence="6">
    <location>
        <begin position="12"/>
        <end position="32"/>
    </location>
</feature>
<feature type="transmembrane region" description="Helical" evidence="6">
    <location>
        <begin position="250"/>
        <end position="268"/>
    </location>
</feature>
<evidence type="ECO:0000313" key="8">
    <source>
        <dbReference type="EMBL" id="GMQ30760.1"/>
    </source>
</evidence>
<keyword evidence="3 6" id="KW-0812">Transmembrane</keyword>
<dbReference type="RefSeq" id="WP_338225465.1">
    <property type="nucleotide sequence ID" value="NZ_BTPD01000012.1"/>
</dbReference>
<evidence type="ECO:0000256" key="6">
    <source>
        <dbReference type="SAM" id="Phobius"/>
    </source>
</evidence>
<keyword evidence="5 6" id="KW-0472">Membrane</keyword>
<dbReference type="Proteomes" id="UP001338309">
    <property type="component" value="Unassembled WGS sequence"/>
</dbReference>
<keyword evidence="2" id="KW-1003">Cell membrane</keyword>
<keyword evidence="4 6" id="KW-1133">Transmembrane helix</keyword>
<dbReference type="PROSITE" id="PS50850">
    <property type="entry name" value="MFS"/>
    <property type="match status" value="1"/>
</dbReference>
<protein>
    <submittedName>
        <fullName evidence="8">MFS transporter</fullName>
    </submittedName>
</protein>
<feature type="transmembrane region" description="Helical" evidence="6">
    <location>
        <begin position="52"/>
        <end position="72"/>
    </location>
</feature>
<dbReference type="InterPro" id="IPR020846">
    <property type="entry name" value="MFS_dom"/>
</dbReference>
<dbReference type="InterPro" id="IPR036259">
    <property type="entry name" value="MFS_trans_sf"/>
</dbReference>
<feature type="transmembrane region" description="Helical" evidence="6">
    <location>
        <begin position="79"/>
        <end position="99"/>
    </location>
</feature>
<reference evidence="8 9" key="1">
    <citation type="submission" date="2023-08" db="EMBL/GenBank/DDBJ databases">
        <title>Draft genome sequence of Algoriphagus confluentis.</title>
        <authorList>
            <person name="Takatani N."/>
            <person name="Hosokawa M."/>
            <person name="Sawabe T."/>
        </authorList>
    </citation>
    <scope>NUCLEOTIDE SEQUENCE [LARGE SCALE GENOMIC DNA]</scope>
    <source>
        <strain evidence="8 9">NBRC 111222</strain>
    </source>
</reference>
<gene>
    <name evidence="8" type="ORF">Aconfl_34030</name>
</gene>
<dbReference type="SUPFAM" id="SSF103473">
    <property type="entry name" value="MFS general substrate transporter"/>
    <property type="match status" value="1"/>
</dbReference>
<dbReference type="CDD" id="cd17324">
    <property type="entry name" value="MFS_NepI_like"/>
    <property type="match status" value="1"/>
</dbReference>
<comment type="subcellular location">
    <subcellularLocation>
        <location evidence="1">Cell membrane</location>
        <topology evidence="1">Multi-pass membrane protein</topology>
    </subcellularLocation>
</comment>
<evidence type="ECO:0000313" key="9">
    <source>
        <dbReference type="Proteomes" id="UP001338309"/>
    </source>
</evidence>
<dbReference type="PANTHER" id="PTHR43124:SF3">
    <property type="entry name" value="CHLORAMPHENICOL EFFLUX PUMP RV0191"/>
    <property type="match status" value="1"/>
</dbReference>
<feature type="transmembrane region" description="Helical" evidence="6">
    <location>
        <begin position="142"/>
        <end position="162"/>
    </location>
</feature>
<evidence type="ECO:0000259" key="7">
    <source>
        <dbReference type="PROSITE" id="PS50850"/>
    </source>
</evidence>
<evidence type="ECO:0000256" key="2">
    <source>
        <dbReference type="ARBA" id="ARBA00022475"/>
    </source>
</evidence>
<evidence type="ECO:0000256" key="3">
    <source>
        <dbReference type="ARBA" id="ARBA00022692"/>
    </source>
</evidence>
<evidence type="ECO:0000256" key="4">
    <source>
        <dbReference type="ARBA" id="ARBA00022989"/>
    </source>
</evidence>
<dbReference type="EMBL" id="BTPD01000012">
    <property type="protein sequence ID" value="GMQ30760.1"/>
    <property type="molecule type" value="Genomic_DNA"/>
</dbReference>
<sequence length="410" mass="43768">MDKPGKFSTYQKLVILGLSCLLFTVVLDYMLLPALSGTLLAELQLSTEQFGLISSAYALSAGISALLASGFADRFERKSFLLVFYTGFLAGILLCAISPSFPFLLAARILTGAFGGMMASICFAIVADLFPVSQRGRVTGWIQMAFAASLVIGLPLSLFIASSFSWQMAYGLILSLGILALLMVLVLIRPLKNSSTSFSPPWEHLISNLKKPSYWTVYSANMLIVGGDVIFMTFNAAFLTNNLGLADSQLPYVYGAVGLTSLLAAPIFGKLADRFGKWPVFAFGTLLSTGAVLVYTAGVIQAFEWIILMHAGLYLGINARMVSATALATAVPKKSDRGAFLAIDSSIQQLAGGLAAAVAGFVIFQAADGNLLYYPQIGWLIAILMLLSAGLVLLVSNQVKADIRSKKIKS</sequence>
<evidence type="ECO:0000256" key="1">
    <source>
        <dbReference type="ARBA" id="ARBA00004651"/>
    </source>
</evidence>
<feature type="transmembrane region" description="Helical" evidence="6">
    <location>
        <begin position="215"/>
        <end position="238"/>
    </location>
</feature>
<name>A0ABQ6PU25_9BACT</name>
<feature type="transmembrane region" description="Helical" evidence="6">
    <location>
        <begin position="373"/>
        <end position="396"/>
    </location>
</feature>
<feature type="transmembrane region" description="Helical" evidence="6">
    <location>
        <begin position="350"/>
        <end position="367"/>
    </location>
</feature>
<comment type="caution">
    <text evidence="8">The sequence shown here is derived from an EMBL/GenBank/DDBJ whole genome shotgun (WGS) entry which is preliminary data.</text>
</comment>
<dbReference type="InterPro" id="IPR011701">
    <property type="entry name" value="MFS"/>
</dbReference>
<feature type="domain" description="Major facilitator superfamily (MFS) profile" evidence="7">
    <location>
        <begin position="14"/>
        <end position="400"/>
    </location>
</feature>
<feature type="transmembrane region" description="Helical" evidence="6">
    <location>
        <begin position="105"/>
        <end position="130"/>
    </location>
</feature>
<organism evidence="8 9">
    <name type="scientific">Algoriphagus confluentis</name>
    <dbReference type="NCBI Taxonomy" id="1697556"/>
    <lineage>
        <taxon>Bacteria</taxon>
        <taxon>Pseudomonadati</taxon>
        <taxon>Bacteroidota</taxon>
        <taxon>Cytophagia</taxon>
        <taxon>Cytophagales</taxon>
        <taxon>Cyclobacteriaceae</taxon>
        <taxon>Algoriphagus</taxon>
    </lineage>
</organism>
<accession>A0ABQ6PU25</accession>
<dbReference type="InterPro" id="IPR050189">
    <property type="entry name" value="MFS_Efflux_Transporters"/>
</dbReference>
<dbReference type="PANTHER" id="PTHR43124">
    <property type="entry name" value="PURINE EFFLUX PUMP PBUE"/>
    <property type="match status" value="1"/>
</dbReference>
<proteinExistence type="predicted"/>
<feature type="transmembrane region" description="Helical" evidence="6">
    <location>
        <begin position="168"/>
        <end position="188"/>
    </location>
</feature>
<evidence type="ECO:0000256" key="5">
    <source>
        <dbReference type="ARBA" id="ARBA00023136"/>
    </source>
</evidence>